<dbReference type="PANTHER" id="PTHR24113">
    <property type="entry name" value="RAN GTPASE-ACTIVATING PROTEIN 1"/>
    <property type="match status" value="1"/>
</dbReference>
<dbReference type="SUPFAM" id="SSF52047">
    <property type="entry name" value="RNI-like"/>
    <property type="match status" value="1"/>
</dbReference>
<dbReference type="Gene3D" id="3.80.10.10">
    <property type="entry name" value="Ribonuclease Inhibitor"/>
    <property type="match status" value="1"/>
</dbReference>
<dbReference type="GO" id="GO:0031267">
    <property type="term" value="F:small GTPase binding"/>
    <property type="evidence" value="ECO:0007669"/>
    <property type="project" value="TreeGrafter"/>
</dbReference>
<dbReference type="EMBL" id="HBEP01010081">
    <property type="protein sequence ID" value="CAD8478428.1"/>
    <property type="molecule type" value="Transcribed_RNA"/>
</dbReference>
<dbReference type="AlphaFoldDB" id="A0A7S0EB70"/>
<dbReference type="SMART" id="SM00368">
    <property type="entry name" value="LRR_RI"/>
    <property type="match status" value="2"/>
</dbReference>
<keyword evidence="2" id="KW-0433">Leucine-rich repeat</keyword>
<reference evidence="4" key="1">
    <citation type="submission" date="2021-01" db="EMBL/GenBank/DDBJ databases">
        <authorList>
            <person name="Corre E."/>
            <person name="Pelletier E."/>
            <person name="Niang G."/>
            <person name="Scheremetjew M."/>
            <person name="Finn R."/>
            <person name="Kale V."/>
            <person name="Holt S."/>
            <person name="Cochrane G."/>
            <person name="Meng A."/>
            <person name="Brown T."/>
            <person name="Cohen L."/>
        </authorList>
    </citation>
    <scope>NUCLEOTIDE SEQUENCE</scope>
    <source>
        <strain evidence="4">CCMP1374</strain>
    </source>
</reference>
<evidence type="ECO:0000256" key="3">
    <source>
        <dbReference type="ARBA" id="ARBA00022737"/>
    </source>
</evidence>
<protein>
    <submittedName>
        <fullName evidence="4">Uncharacterized protein</fullName>
    </submittedName>
</protein>
<dbReference type="PANTHER" id="PTHR24113:SF12">
    <property type="entry name" value="RAN GTPASE-ACTIVATING PROTEIN 1"/>
    <property type="match status" value="1"/>
</dbReference>
<organism evidence="4">
    <name type="scientific">Phaeocystis antarctica</name>
    <dbReference type="NCBI Taxonomy" id="33657"/>
    <lineage>
        <taxon>Eukaryota</taxon>
        <taxon>Haptista</taxon>
        <taxon>Haptophyta</taxon>
        <taxon>Prymnesiophyceae</taxon>
        <taxon>Phaeocystales</taxon>
        <taxon>Phaeocystaceae</taxon>
        <taxon>Phaeocystis</taxon>
    </lineage>
</organism>
<dbReference type="InterPro" id="IPR032675">
    <property type="entry name" value="LRR_dom_sf"/>
</dbReference>
<dbReference type="GO" id="GO:0005829">
    <property type="term" value="C:cytosol"/>
    <property type="evidence" value="ECO:0007669"/>
    <property type="project" value="TreeGrafter"/>
</dbReference>
<dbReference type="Pfam" id="PF13516">
    <property type="entry name" value="LRR_6"/>
    <property type="match status" value="1"/>
</dbReference>
<sequence>MATRWFLRRERRLATEAEAQAEAALREGAKLSTMPTEKEMLAKADDAPSRDGMLMKELTGHDDQMAATMADTAAAGKAAWKSAANVGQEWVAAAPLAPKDGFYDERYRCKTMASFDMGDYDDFEKLFWGDEEEPAGERLTLAFKGIGDDHCDWIAKLLMGEKCVCKSLWLNDNKIRHDGAKSLSKALMQNKTLTALYLNYNNIGDLGLQHLLTALKSNDTLLKLELGACSIGELEDGEKNNAATMVMAALDSNKKIEHIGLFGNHDNMEDDLPKIYKELEPRRDAREKLLSQSS</sequence>
<accession>A0A7S0EB70</accession>
<proteinExistence type="predicted"/>
<name>A0A7S0EB70_9EUKA</name>
<gene>
    <name evidence="4" type="ORF">PANT1444_LOCUS5671</name>
</gene>
<dbReference type="GO" id="GO:0048471">
    <property type="term" value="C:perinuclear region of cytoplasm"/>
    <property type="evidence" value="ECO:0007669"/>
    <property type="project" value="TreeGrafter"/>
</dbReference>
<evidence type="ECO:0000256" key="1">
    <source>
        <dbReference type="ARBA" id="ARBA00022468"/>
    </source>
</evidence>
<dbReference type="InterPro" id="IPR001611">
    <property type="entry name" value="Leu-rich_rpt"/>
</dbReference>
<dbReference type="GO" id="GO:0005096">
    <property type="term" value="F:GTPase activator activity"/>
    <property type="evidence" value="ECO:0007669"/>
    <property type="project" value="UniProtKB-KW"/>
</dbReference>
<dbReference type="InterPro" id="IPR027038">
    <property type="entry name" value="RanGap"/>
</dbReference>
<keyword evidence="1" id="KW-0343">GTPase activation</keyword>
<dbReference type="GO" id="GO:0006913">
    <property type="term" value="P:nucleocytoplasmic transport"/>
    <property type="evidence" value="ECO:0007669"/>
    <property type="project" value="TreeGrafter"/>
</dbReference>
<keyword evidence="3" id="KW-0677">Repeat</keyword>
<evidence type="ECO:0000256" key="2">
    <source>
        <dbReference type="ARBA" id="ARBA00022614"/>
    </source>
</evidence>
<evidence type="ECO:0000313" key="4">
    <source>
        <dbReference type="EMBL" id="CAD8478428.1"/>
    </source>
</evidence>
<dbReference type="GO" id="GO:0005634">
    <property type="term" value="C:nucleus"/>
    <property type="evidence" value="ECO:0007669"/>
    <property type="project" value="TreeGrafter"/>
</dbReference>